<dbReference type="GO" id="GO:0008982">
    <property type="term" value="F:protein-N(PI)-phosphohistidine-sugar phosphotransferase activity"/>
    <property type="evidence" value="ECO:0007669"/>
    <property type="project" value="InterPro"/>
</dbReference>
<dbReference type="GO" id="GO:0016301">
    <property type="term" value="F:kinase activity"/>
    <property type="evidence" value="ECO:0007669"/>
    <property type="project" value="TreeGrafter"/>
</dbReference>
<comment type="caution">
    <text evidence="2">The sequence shown here is derived from an EMBL/GenBank/DDBJ whole genome shotgun (WGS) entry which is preliminary data.</text>
</comment>
<gene>
    <name evidence="2" type="ORF">I6N95_10390</name>
</gene>
<evidence type="ECO:0000313" key="2">
    <source>
        <dbReference type="EMBL" id="MBP1041413.1"/>
    </source>
</evidence>
<dbReference type="PANTHER" id="PTHR40398:SF1">
    <property type="entry name" value="PTS SYSTEM GLUCITOL_SORBITOL-SPECIFIC EIIA COMPONENT"/>
    <property type="match status" value="1"/>
</dbReference>
<dbReference type="PROSITE" id="PS51097">
    <property type="entry name" value="PTS_EIIA_TYPE_5"/>
    <property type="match status" value="1"/>
</dbReference>
<evidence type="ECO:0000256" key="1">
    <source>
        <dbReference type="PROSITE-ProRule" id="PRU00420"/>
    </source>
</evidence>
<dbReference type="PANTHER" id="PTHR40398">
    <property type="entry name" value="PTS SYSTEM GLUCITOL/SORBITOL-SPECIFIC EIIA COMPONENT"/>
    <property type="match status" value="1"/>
</dbReference>
<reference evidence="2" key="1">
    <citation type="submission" date="2020-12" db="EMBL/GenBank/DDBJ databases">
        <title>Vagococcus allomyrinae sp. nov. and Enterococcus lavae sp. nov., isolated from the larvae of Allomyrina dichotoma.</title>
        <authorList>
            <person name="Lee S.D."/>
        </authorList>
    </citation>
    <scope>NUCLEOTIDE SEQUENCE</scope>
    <source>
        <strain evidence="2">BWB3-3</strain>
    </source>
</reference>
<dbReference type="SUPFAM" id="SSF141530">
    <property type="entry name" value="PTSIIA/GutA-like"/>
    <property type="match status" value="1"/>
</dbReference>
<dbReference type="GO" id="GO:0009401">
    <property type="term" value="P:phosphoenolpyruvate-dependent sugar phosphotransferase system"/>
    <property type="evidence" value="ECO:0007669"/>
    <property type="project" value="InterPro"/>
</dbReference>
<name>A0A940SWI6_9ENTE</name>
<dbReference type="EMBL" id="JAEEGA010000006">
    <property type="protein sequence ID" value="MBP1041413.1"/>
    <property type="molecule type" value="Genomic_DNA"/>
</dbReference>
<dbReference type="Gene3D" id="2.40.33.40">
    <property type="entry name" value="Phosphotransferase system, glucitol/sorbitol-specific IIA component"/>
    <property type="match status" value="1"/>
</dbReference>
<dbReference type="Proteomes" id="UP000674938">
    <property type="component" value="Unassembled WGS sequence"/>
</dbReference>
<keyword evidence="3" id="KW-1185">Reference proteome</keyword>
<dbReference type="InterPro" id="IPR036665">
    <property type="entry name" value="PTS_IIA_glucitol/sorbitol_sf"/>
</dbReference>
<dbReference type="GO" id="GO:0005737">
    <property type="term" value="C:cytoplasm"/>
    <property type="evidence" value="ECO:0007669"/>
    <property type="project" value="InterPro"/>
</dbReference>
<protein>
    <submittedName>
        <fullName evidence="2">PTS glucitol/sorbitol transporter subunit IIA</fullName>
    </submittedName>
</protein>
<proteinExistence type="predicted"/>
<sequence length="118" mass="12930">MTQGIVRHIGSQAIDAKDKMLILFGDDATEELKKVSIIQDLKTAGQPIELKEGGKISFGRQDYTITHVGHLAINHLNSIGHVTVVFKDAPAEDSLVNAIYVTPFEMPQITEGSTITYH</sequence>
<dbReference type="RefSeq" id="WP_209527337.1">
    <property type="nucleotide sequence ID" value="NZ_JAEEGA010000006.1"/>
</dbReference>
<dbReference type="InterPro" id="IPR004716">
    <property type="entry name" value="PTS_IIA_glucitol/sorbitol-sp"/>
</dbReference>
<evidence type="ECO:0000313" key="3">
    <source>
        <dbReference type="Proteomes" id="UP000674938"/>
    </source>
</evidence>
<dbReference type="AlphaFoldDB" id="A0A940SWI6"/>
<organism evidence="2 3">
    <name type="scientific">Vagococcus allomyrinae</name>
    <dbReference type="NCBI Taxonomy" id="2794353"/>
    <lineage>
        <taxon>Bacteria</taxon>
        <taxon>Bacillati</taxon>
        <taxon>Bacillota</taxon>
        <taxon>Bacilli</taxon>
        <taxon>Lactobacillales</taxon>
        <taxon>Enterococcaceae</taxon>
        <taxon>Vagococcus</taxon>
    </lineage>
</organism>
<dbReference type="Pfam" id="PF03829">
    <property type="entry name" value="PTSIIA_gutA"/>
    <property type="match status" value="1"/>
</dbReference>
<comment type="caution">
    <text evidence="1">Lacks conserved residue(s) required for the propagation of feature annotation.</text>
</comment>
<accession>A0A940SWI6</accession>